<organism evidence="6 7">
    <name type="scientific">Pelagibius litoralis</name>
    <dbReference type="NCBI Taxonomy" id="374515"/>
    <lineage>
        <taxon>Bacteria</taxon>
        <taxon>Pseudomonadati</taxon>
        <taxon>Pseudomonadota</taxon>
        <taxon>Alphaproteobacteria</taxon>
        <taxon>Rhodospirillales</taxon>
        <taxon>Rhodovibrionaceae</taxon>
        <taxon>Pelagibius</taxon>
    </lineage>
</organism>
<accession>A0A967C441</accession>
<dbReference type="GO" id="GO:0030288">
    <property type="term" value="C:outer membrane-bounded periplasmic space"/>
    <property type="evidence" value="ECO:0007669"/>
    <property type="project" value="InterPro"/>
</dbReference>
<dbReference type="SUPFAM" id="SSF53850">
    <property type="entry name" value="Periplasmic binding protein-like II"/>
    <property type="match status" value="1"/>
</dbReference>
<dbReference type="Proteomes" id="UP000761264">
    <property type="component" value="Unassembled WGS sequence"/>
</dbReference>
<dbReference type="EMBL" id="JAAQPH010000003">
    <property type="protein sequence ID" value="NIA67995.1"/>
    <property type="molecule type" value="Genomic_DNA"/>
</dbReference>
<dbReference type="GO" id="GO:0055085">
    <property type="term" value="P:transmembrane transport"/>
    <property type="evidence" value="ECO:0007669"/>
    <property type="project" value="InterPro"/>
</dbReference>
<dbReference type="InterPro" id="IPR018389">
    <property type="entry name" value="DctP_fam"/>
</dbReference>
<evidence type="ECO:0000256" key="2">
    <source>
        <dbReference type="ARBA" id="ARBA00009023"/>
    </source>
</evidence>
<keyword evidence="3" id="KW-0813">Transport</keyword>
<keyword evidence="7" id="KW-1185">Reference proteome</keyword>
<evidence type="ECO:0000313" key="6">
    <source>
        <dbReference type="EMBL" id="NIA67995.1"/>
    </source>
</evidence>
<evidence type="ECO:0000256" key="1">
    <source>
        <dbReference type="ARBA" id="ARBA00004196"/>
    </source>
</evidence>
<dbReference type="Gene3D" id="3.40.190.170">
    <property type="entry name" value="Bacterial extracellular solute-binding protein, family 7"/>
    <property type="match status" value="1"/>
</dbReference>
<evidence type="ECO:0000256" key="3">
    <source>
        <dbReference type="ARBA" id="ARBA00022448"/>
    </source>
</evidence>
<dbReference type="NCBIfam" id="TIGR00787">
    <property type="entry name" value="dctP"/>
    <property type="match status" value="1"/>
</dbReference>
<dbReference type="NCBIfam" id="NF037995">
    <property type="entry name" value="TRAP_S1"/>
    <property type="match status" value="1"/>
</dbReference>
<dbReference type="PANTHER" id="PTHR33376">
    <property type="match status" value="1"/>
</dbReference>
<sequence length="337" mass="36727">MIRGLTRAATLGALAAAVLALAPADKARAAEKVTLNLGWATPLDSDYGILAKKFEELTESYSNGSVDVKLRCCAQIGTEDDAFKALQLGTVDAYFISQNNVSPHWPLMDVFVLPYIFQNTDHLLTVAGGPVGQKIRDKLQADTSVHLLTFGGPGYRDMFNSRRPVNTIEDLAGLKLRVPKNEVMLATFEAFGAEPVPLAWSETPTALQTGTIDGGDNGTSVIREMKFFEFAKHLIILDHFAGFAPIFASNRLMEKLDADQKAAVLRAAKEAGEFHTKVKLEEIESIRSWLSNEGGMTVTRPDRAPFIAAAQKVQQQFAADRGDEFKALVDEIQAAAQ</sequence>
<dbReference type="PANTHER" id="PTHR33376:SF4">
    <property type="entry name" value="SIALIC ACID-BINDING PERIPLASMIC PROTEIN SIAP"/>
    <property type="match status" value="1"/>
</dbReference>
<dbReference type="AlphaFoldDB" id="A0A967C441"/>
<proteinExistence type="inferred from homology"/>
<evidence type="ECO:0000256" key="4">
    <source>
        <dbReference type="ARBA" id="ARBA00022729"/>
    </source>
</evidence>
<comment type="similarity">
    <text evidence="2">Belongs to the bacterial solute-binding protein 7 family.</text>
</comment>
<comment type="caution">
    <text evidence="6">The sequence shown here is derived from an EMBL/GenBank/DDBJ whole genome shotgun (WGS) entry which is preliminary data.</text>
</comment>
<dbReference type="CDD" id="cd13603">
    <property type="entry name" value="PBP2_TRAP_Siap_TeaA_like"/>
    <property type="match status" value="1"/>
</dbReference>
<feature type="chain" id="PRO_5037679005" evidence="5">
    <location>
        <begin position="30"/>
        <end position="337"/>
    </location>
</feature>
<dbReference type="InterPro" id="IPR004682">
    <property type="entry name" value="TRAP_DctP"/>
</dbReference>
<reference evidence="6" key="1">
    <citation type="submission" date="2020-03" db="EMBL/GenBank/DDBJ databases">
        <title>Genome of Pelagibius litoralis DSM 21314T.</title>
        <authorList>
            <person name="Wang G."/>
        </authorList>
    </citation>
    <scope>NUCLEOTIDE SEQUENCE</scope>
    <source>
        <strain evidence="6">DSM 21314</strain>
    </source>
</reference>
<dbReference type="InterPro" id="IPR038404">
    <property type="entry name" value="TRAP_DctP_sf"/>
</dbReference>
<feature type="signal peptide" evidence="5">
    <location>
        <begin position="1"/>
        <end position="29"/>
    </location>
</feature>
<gene>
    <name evidence="6" type="ORF">HBA54_05265</name>
</gene>
<comment type="subcellular location">
    <subcellularLocation>
        <location evidence="1">Cell envelope</location>
    </subcellularLocation>
</comment>
<evidence type="ECO:0000313" key="7">
    <source>
        <dbReference type="Proteomes" id="UP000761264"/>
    </source>
</evidence>
<keyword evidence="4 5" id="KW-0732">Signal</keyword>
<evidence type="ECO:0000256" key="5">
    <source>
        <dbReference type="SAM" id="SignalP"/>
    </source>
</evidence>
<dbReference type="RefSeq" id="WP_167222105.1">
    <property type="nucleotide sequence ID" value="NZ_JAAQPH010000003.1"/>
</dbReference>
<dbReference type="Pfam" id="PF03480">
    <property type="entry name" value="DctP"/>
    <property type="match status" value="1"/>
</dbReference>
<protein>
    <submittedName>
        <fullName evidence="6">TRAP transporter substrate-binding protein</fullName>
    </submittedName>
</protein>
<name>A0A967C441_9PROT</name>
<dbReference type="PIRSF" id="PIRSF006470">
    <property type="entry name" value="DctB"/>
    <property type="match status" value="1"/>
</dbReference>